<comment type="caution">
    <text evidence="1">The sequence shown here is derived from an EMBL/GenBank/DDBJ whole genome shotgun (WGS) entry which is preliminary data.</text>
</comment>
<reference evidence="1 2" key="1">
    <citation type="submission" date="2015-04" db="EMBL/GenBank/DDBJ databases">
        <title>Genome sequence of Ceratocystis platani, a major pathogen of plane trees.</title>
        <authorList>
            <person name="Belbahri L."/>
        </authorList>
    </citation>
    <scope>NUCLEOTIDE SEQUENCE [LARGE SCALE GENOMIC DNA]</scope>
    <source>
        <strain evidence="1 2">CFO</strain>
    </source>
</reference>
<proteinExistence type="predicted"/>
<gene>
    <name evidence="1" type="ORF">CFO_g1025</name>
</gene>
<evidence type="ECO:0000313" key="1">
    <source>
        <dbReference type="EMBL" id="KKF96627.1"/>
    </source>
</evidence>
<dbReference type="Pfam" id="PF14234">
    <property type="entry name" value="DUF4336"/>
    <property type="match status" value="1"/>
</dbReference>
<dbReference type="Gene3D" id="3.60.15.10">
    <property type="entry name" value="Ribonuclease Z/Hydroxyacylglutathione hydrolase-like"/>
    <property type="match status" value="1"/>
</dbReference>
<accession>A0A0F8D1K7</accession>
<dbReference type="OrthoDB" id="421671at2759"/>
<dbReference type="Proteomes" id="UP000034841">
    <property type="component" value="Unassembled WGS sequence"/>
</dbReference>
<evidence type="ECO:0000313" key="2">
    <source>
        <dbReference type="Proteomes" id="UP000034841"/>
    </source>
</evidence>
<dbReference type="PANTHER" id="PTHR33835">
    <property type="entry name" value="YALI0C07656P"/>
    <property type="match status" value="1"/>
</dbReference>
<name>A0A0F8D1K7_CERFI</name>
<keyword evidence="2" id="KW-1185">Reference proteome</keyword>
<dbReference type="PANTHER" id="PTHR33835:SF1">
    <property type="entry name" value="METALLO-BETA-LACTAMASE DOMAIN-CONTAINING PROTEIN"/>
    <property type="match status" value="1"/>
</dbReference>
<sequence length="291" mass="31678">MSTLVPANPAAVTVFANPTPNILTLSVPFLRFGRIPIGGRATVARLLNGSLAVFSPIALTPAVRSAVNGLGGDVRYIIAPDIEHHLFLSAWKSAFPDAQLIGIDGLPEKRAAAAAAQAKSPAPADSDSDPQITDIPFAAVFTAANKKTLSIDAPFDESFNYEYVDGHGNKELVFLHKADRALIQADLIFNLPATEQYSKAPEELAQKTSGLLYKIFSSFTHTDPAHITLPHVWQYYVTCKNRESYTESVRRIATWDFDTIIPCHGDVIKGNGKECFTSVMQWFLDSKSKAS</sequence>
<dbReference type="InterPro" id="IPR036866">
    <property type="entry name" value="RibonucZ/Hydroxyglut_hydro"/>
</dbReference>
<dbReference type="EMBL" id="LBBL01000034">
    <property type="protein sequence ID" value="KKF96627.1"/>
    <property type="molecule type" value="Genomic_DNA"/>
</dbReference>
<organism evidence="1 2">
    <name type="scientific">Ceratocystis fimbriata f. sp. platani</name>
    <dbReference type="NCBI Taxonomy" id="88771"/>
    <lineage>
        <taxon>Eukaryota</taxon>
        <taxon>Fungi</taxon>
        <taxon>Dikarya</taxon>
        <taxon>Ascomycota</taxon>
        <taxon>Pezizomycotina</taxon>
        <taxon>Sordariomycetes</taxon>
        <taxon>Hypocreomycetidae</taxon>
        <taxon>Microascales</taxon>
        <taxon>Ceratocystidaceae</taxon>
        <taxon>Ceratocystis</taxon>
    </lineage>
</organism>
<dbReference type="SUPFAM" id="SSF56281">
    <property type="entry name" value="Metallo-hydrolase/oxidoreductase"/>
    <property type="match status" value="1"/>
</dbReference>
<protein>
    <submittedName>
        <fullName evidence="1">Uncharacterized protein</fullName>
    </submittedName>
</protein>
<dbReference type="InterPro" id="IPR025638">
    <property type="entry name" value="DUF4336"/>
</dbReference>
<dbReference type="AlphaFoldDB" id="A0A0F8D1K7"/>